<dbReference type="SUPFAM" id="SSF53182">
    <property type="entry name" value="Pyrrolidone carboxyl peptidase (pyroglutamate aminopeptidase)"/>
    <property type="match status" value="1"/>
</dbReference>
<gene>
    <name evidence="9" type="ORF">COU32_01405</name>
</gene>
<comment type="similarity">
    <text evidence="1">Belongs to the peptidase C15 family.</text>
</comment>
<dbReference type="GO" id="GO:0005829">
    <property type="term" value="C:cytosol"/>
    <property type="evidence" value="ECO:0007669"/>
    <property type="project" value="InterPro"/>
</dbReference>
<keyword evidence="4" id="KW-0645">Protease</keyword>
<dbReference type="Pfam" id="PF01470">
    <property type="entry name" value="Peptidase_C15"/>
    <property type="match status" value="1"/>
</dbReference>
<dbReference type="PANTHER" id="PTHR23402:SF1">
    <property type="entry name" value="PYROGLUTAMYL-PEPTIDASE I"/>
    <property type="match status" value="1"/>
</dbReference>
<organism evidence="9 10">
    <name type="scientific">Candidatus Magasanikbacteria bacterium CG10_big_fil_rev_8_21_14_0_10_42_10</name>
    <dbReference type="NCBI Taxonomy" id="1974649"/>
    <lineage>
        <taxon>Bacteria</taxon>
        <taxon>Candidatus Magasanikiibacteriota</taxon>
    </lineage>
</organism>
<evidence type="ECO:0000256" key="4">
    <source>
        <dbReference type="ARBA" id="ARBA00022670"/>
    </source>
</evidence>
<dbReference type="Gene3D" id="3.40.630.20">
    <property type="entry name" value="Peptidase C15, pyroglutamyl peptidase I-like"/>
    <property type="match status" value="1"/>
</dbReference>
<dbReference type="InterPro" id="IPR016125">
    <property type="entry name" value="Peptidase_C15-like"/>
</dbReference>
<dbReference type="PANTHER" id="PTHR23402">
    <property type="entry name" value="PROTEASE FAMILY C15 PYROGLUTAMYL-PEPTIDASE I-RELATED"/>
    <property type="match status" value="1"/>
</dbReference>
<keyword evidence="5" id="KW-0378">Hydrolase</keyword>
<dbReference type="GO" id="GO:0006508">
    <property type="term" value="P:proteolysis"/>
    <property type="evidence" value="ECO:0007669"/>
    <property type="project" value="UniProtKB-KW"/>
</dbReference>
<accession>A0A2H0TWL7</accession>
<dbReference type="EMBL" id="PFBY01000019">
    <property type="protein sequence ID" value="PIR76548.1"/>
    <property type="molecule type" value="Genomic_DNA"/>
</dbReference>
<evidence type="ECO:0000256" key="1">
    <source>
        <dbReference type="ARBA" id="ARBA00006641"/>
    </source>
</evidence>
<evidence type="ECO:0000256" key="3">
    <source>
        <dbReference type="ARBA" id="ARBA00022490"/>
    </source>
</evidence>
<dbReference type="GO" id="GO:0016920">
    <property type="term" value="F:pyroglutamyl-peptidase activity"/>
    <property type="evidence" value="ECO:0007669"/>
    <property type="project" value="InterPro"/>
</dbReference>
<dbReference type="InterPro" id="IPR036440">
    <property type="entry name" value="Peptidase_C15-like_sf"/>
</dbReference>
<evidence type="ECO:0000313" key="9">
    <source>
        <dbReference type="EMBL" id="PIR76548.1"/>
    </source>
</evidence>
<reference evidence="10" key="1">
    <citation type="submission" date="2017-09" db="EMBL/GenBank/DDBJ databases">
        <title>Depth-based differentiation of microbial function through sediment-hosted aquifers and enrichment of novel symbionts in the deep terrestrial subsurface.</title>
        <authorList>
            <person name="Probst A.J."/>
            <person name="Ladd B."/>
            <person name="Jarett J.K."/>
            <person name="Geller-Mcgrath D.E."/>
            <person name="Sieber C.M.K."/>
            <person name="Emerson J.B."/>
            <person name="Anantharaman K."/>
            <person name="Thomas B.C."/>
            <person name="Malmstrom R."/>
            <person name="Stieglmeier M."/>
            <person name="Klingl A."/>
            <person name="Woyke T."/>
            <person name="Ryan C.M."/>
            <person name="Banfield J.F."/>
        </authorList>
    </citation>
    <scope>NUCLEOTIDE SEQUENCE [LARGE SCALE GENOMIC DNA]</scope>
</reference>
<evidence type="ECO:0000256" key="7">
    <source>
        <dbReference type="ARBA" id="ARBA00030836"/>
    </source>
</evidence>
<dbReference type="InterPro" id="IPR000816">
    <property type="entry name" value="Peptidase_C15"/>
</dbReference>
<dbReference type="PRINTS" id="PR00706">
    <property type="entry name" value="PYROGLUPTASE"/>
</dbReference>
<dbReference type="Proteomes" id="UP000231530">
    <property type="component" value="Unassembled WGS sequence"/>
</dbReference>
<evidence type="ECO:0000313" key="10">
    <source>
        <dbReference type="Proteomes" id="UP000231530"/>
    </source>
</evidence>
<name>A0A2H0TWL7_9BACT</name>
<protein>
    <recommendedName>
        <fullName evidence="2">Pyrrolidone-carboxylate peptidase</fullName>
    </recommendedName>
    <alternativeName>
        <fullName evidence="7">5-oxoprolyl-peptidase</fullName>
    </alternativeName>
    <alternativeName>
        <fullName evidence="8">Pyroglutamyl-peptidase I</fullName>
    </alternativeName>
</protein>
<evidence type="ECO:0000256" key="6">
    <source>
        <dbReference type="ARBA" id="ARBA00022807"/>
    </source>
</evidence>
<evidence type="ECO:0000256" key="8">
    <source>
        <dbReference type="ARBA" id="ARBA00031559"/>
    </source>
</evidence>
<comment type="caution">
    <text evidence="9">The sequence shown here is derived from an EMBL/GenBank/DDBJ whole genome shotgun (WGS) entry which is preliminary data.</text>
</comment>
<evidence type="ECO:0000256" key="5">
    <source>
        <dbReference type="ARBA" id="ARBA00022801"/>
    </source>
</evidence>
<keyword evidence="6" id="KW-0788">Thiol protease</keyword>
<keyword evidence="3" id="KW-0963">Cytoplasm</keyword>
<sequence>MKTLLLTAFEPFGPYTKNVSKKLVQKLQGTMLKNDTSNEINIVGVVLPIEFHRFRKVLQHEVEKYSPHIVVGLGMDFKDQSSLSFELLAHRTPSYGTTISDNKGIFGQNKKLDTLAEELRLPNEHQLTNIITKIDGIELSEHAGGFMCETVFRDLIRLSENGTKFQPIFIHVPHTKNLLQESKKLEEHTHYESIEKQEMILKEVLTRLIQVSTT</sequence>
<evidence type="ECO:0000256" key="2">
    <source>
        <dbReference type="ARBA" id="ARBA00019191"/>
    </source>
</evidence>
<dbReference type="AlphaFoldDB" id="A0A2H0TWL7"/>
<proteinExistence type="inferred from homology"/>